<feature type="compositionally biased region" description="Low complexity" evidence="3">
    <location>
        <begin position="593"/>
        <end position="604"/>
    </location>
</feature>
<dbReference type="GO" id="GO:0003723">
    <property type="term" value="F:RNA binding"/>
    <property type="evidence" value="ECO:0007669"/>
    <property type="project" value="TreeGrafter"/>
</dbReference>
<dbReference type="InterPro" id="IPR008383">
    <property type="entry name" value="API5"/>
</dbReference>
<sequence length="669" mass="73798">MSGEDKSERQLVQDIKDQIARARRAQVRTSAVVAQQKDTLKRLIEIVHSPYSSLKTISAQNIKFFIKEFPELEDDAINAVYDLCEDQDQKVRKEGYRAITSVSKEQRKWVKRNADVLVQLLQSDEPEEVEVVEAQLTEHLDMDPTVTLGVLCDQVAPQDEAADDEEQAIRDRLRGLVLSFMTGKAKRAITERHANTFDTPAETVLVQGMFKAITKLPPPDVEIVVKEILLPLPSFSPSNAPRGSELLNVLLDEAKAAWKSEQPRDDDRHSIPRTRFFLTMAHEIVVERRIAAPLNLTRFYIATFGPRTVLQNLTEDAQAFVIRHVAESFSLMQDTGRNDYISIRNQLVEANSTLMASFAELRPDMKHWPACVTLLRACKQRQDTSKWKPAHTLVVACQQLQEASNQQLSEEHVQAAEEVQRLIRSLLQTAPASRQTSVAAGAPHSGPSANVAKGASANGKPNGGRVQIKRKAESPAEQQHVLHHQLPSRPPSQASMSYRPQSPAQGSGRQLPPHLSGRQNDRPRTPGGAPSGRATPVGDAEPPPPTRRPKALAAEPSVPSLLSRMALGGEKTRASPPSTIPAKRRAEPEQDQRAPYQQQQLRQEPGQRQERARAAQPDAHAPPPGGWSIKGAARKQPSPPAQDASSGSLLERLAQSDAGSGGRRKRAKT</sequence>
<accession>A0A9P3G9S7</accession>
<name>A0A9P3G9S7_9APHY</name>
<dbReference type="SUPFAM" id="SSF48371">
    <property type="entry name" value="ARM repeat"/>
    <property type="match status" value="1"/>
</dbReference>
<dbReference type="GO" id="GO:0006915">
    <property type="term" value="P:apoptotic process"/>
    <property type="evidence" value="ECO:0007669"/>
    <property type="project" value="UniProtKB-KW"/>
</dbReference>
<reference evidence="4 5" key="1">
    <citation type="submission" date="2021-08" db="EMBL/GenBank/DDBJ databases">
        <title>Draft Genome Sequence of Phanerochaete sordida strain YK-624.</title>
        <authorList>
            <person name="Mori T."/>
            <person name="Dohra H."/>
            <person name="Suzuki T."/>
            <person name="Kawagishi H."/>
            <person name="Hirai H."/>
        </authorList>
    </citation>
    <scope>NUCLEOTIDE SEQUENCE [LARGE SCALE GENOMIC DNA]</scope>
    <source>
        <strain evidence="4 5">YK-624</strain>
    </source>
</reference>
<dbReference type="GO" id="GO:0043066">
    <property type="term" value="P:negative regulation of apoptotic process"/>
    <property type="evidence" value="ECO:0007669"/>
    <property type="project" value="TreeGrafter"/>
</dbReference>
<evidence type="ECO:0000313" key="5">
    <source>
        <dbReference type="Proteomes" id="UP000703269"/>
    </source>
</evidence>
<evidence type="ECO:0000256" key="1">
    <source>
        <dbReference type="ARBA" id="ARBA00009515"/>
    </source>
</evidence>
<protein>
    <submittedName>
        <fullName evidence="4">Uncharacterized protein</fullName>
    </submittedName>
</protein>
<dbReference type="PANTHER" id="PTHR12758">
    <property type="entry name" value="APOPTOSIS INHIBITOR 5-RELATED"/>
    <property type="match status" value="1"/>
</dbReference>
<organism evidence="4 5">
    <name type="scientific">Phanerochaete sordida</name>
    <dbReference type="NCBI Taxonomy" id="48140"/>
    <lineage>
        <taxon>Eukaryota</taxon>
        <taxon>Fungi</taxon>
        <taxon>Dikarya</taxon>
        <taxon>Basidiomycota</taxon>
        <taxon>Agaricomycotina</taxon>
        <taxon>Agaricomycetes</taxon>
        <taxon>Polyporales</taxon>
        <taxon>Phanerochaetaceae</taxon>
        <taxon>Phanerochaete</taxon>
    </lineage>
</organism>
<comment type="caution">
    <text evidence="4">The sequence shown here is derived from an EMBL/GenBank/DDBJ whole genome shotgun (WGS) entry which is preliminary data.</text>
</comment>
<dbReference type="EMBL" id="BPQB01000015">
    <property type="protein sequence ID" value="GJE89989.1"/>
    <property type="molecule type" value="Genomic_DNA"/>
</dbReference>
<dbReference type="GO" id="GO:0005634">
    <property type="term" value="C:nucleus"/>
    <property type="evidence" value="ECO:0007669"/>
    <property type="project" value="TreeGrafter"/>
</dbReference>
<dbReference type="OrthoDB" id="19224at2759"/>
<dbReference type="AlphaFoldDB" id="A0A9P3G9S7"/>
<dbReference type="Pfam" id="PF05918">
    <property type="entry name" value="API5"/>
    <property type="match status" value="1"/>
</dbReference>
<dbReference type="PANTHER" id="PTHR12758:SF19">
    <property type="entry name" value="APOPTOSIS INHIBITOR 5"/>
    <property type="match status" value="1"/>
</dbReference>
<dbReference type="Proteomes" id="UP000703269">
    <property type="component" value="Unassembled WGS sequence"/>
</dbReference>
<proteinExistence type="inferred from homology"/>
<feature type="region of interest" description="Disordered" evidence="3">
    <location>
        <begin position="434"/>
        <end position="669"/>
    </location>
</feature>
<feature type="compositionally biased region" description="Polar residues" evidence="3">
    <location>
        <begin position="491"/>
        <end position="508"/>
    </location>
</feature>
<gene>
    <name evidence="4" type="ORF">PsYK624_061080</name>
</gene>
<keyword evidence="5" id="KW-1185">Reference proteome</keyword>
<evidence type="ECO:0000313" key="4">
    <source>
        <dbReference type="EMBL" id="GJE89989.1"/>
    </source>
</evidence>
<evidence type="ECO:0000256" key="2">
    <source>
        <dbReference type="ARBA" id="ARBA00022703"/>
    </source>
</evidence>
<dbReference type="InterPro" id="IPR016024">
    <property type="entry name" value="ARM-type_fold"/>
</dbReference>
<evidence type="ECO:0000256" key="3">
    <source>
        <dbReference type="SAM" id="MobiDB-lite"/>
    </source>
</evidence>
<comment type="similarity">
    <text evidence="1">Belongs to the API5 family.</text>
</comment>
<keyword evidence="2" id="KW-0053">Apoptosis</keyword>